<reference evidence="2 3" key="1">
    <citation type="submission" date="2014-06" db="EMBL/GenBank/DDBJ databases">
        <title>Evolutionary Origins and Diversification of the Mycorrhizal Mutualists.</title>
        <authorList>
            <consortium name="DOE Joint Genome Institute"/>
            <consortium name="Mycorrhizal Genomics Consortium"/>
            <person name="Kohler A."/>
            <person name="Kuo A."/>
            <person name="Nagy L.G."/>
            <person name="Floudas D."/>
            <person name="Copeland A."/>
            <person name="Barry K.W."/>
            <person name="Cichocki N."/>
            <person name="Veneault-Fourrey C."/>
            <person name="LaButti K."/>
            <person name="Lindquist E.A."/>
            <person name="Lipzen A."/>
            <person name="Lundell T."/>
            <person name="Morin E."/>
            <person name="Murat C."/>
            <person name="Riley R."/>
            <person name="Ohm R."/>
            <person name="Sun H."/>
            <person name="Tunlid A."/>
            <person name="Henrissat B."/>
            <person name="Grigoriev I.V."/>
            <person name="Hibbett D.S."/>
            <person name="Martin F."/>
        </authorList>
    </citation>
    <scope>NUCLEOTIDE SEQUENCE [LARGE SCALE GENOMIC DNA]</scope>
    <source>
        <strain evidence="2 3">SS14</strain>
    </source>
</reference>
<organism evidence="2 3">
    <name type="scientific">Sphaerobolus stellatus (strain SS14)</name>
    <dbReference type="NCBI Taxonomy" id="990650"/>
    <lineage>
        <taxon>Eukaryota</taxon>
        <taxon>Fungi</taxon>
        <taxon>Dikarya</taxon>
        <taxon>Basidiomycota</taxon>
        <taxon>Agaricomycotina</taxon>
        <taxon>Agaricomycetes</taxon>
        <taxon>Phallomycetidae</taxon>
        <taxon>Geastrales</taxon>
        <taxon>Sphaerobolaceae</taxon>
        <taxon>Sphaerobolus</taxon>
    </lineage>
</organism>
<dbReference type="Proteomes" id="UP000054279">
    <property type="component" value="Unassembled WGS sequence"/>
</dbReference>
<accession>A0A0C9U3X9</accession>
<feature type="region of interest" description="Disordered" evidence="1">
    <location>
        <begin position="1"/>
        <end position="22"/>
    </location>
</feature>
<dbReference type="AlphaFoldDB" id="A0A0C9U3X9"/>
<name>A0A0C9U3X9_SPHS4</name>
<sequence>MRLVNCGRSSCSDALNQPTRVQPRTFEQAFRTSSGMKRDDRLTMIMGPGGDQMAEMKSKVARAYFSEVARPTLSASKHTQHSVSVIQDG</sequence>
<keyword evidence="3" id="KW-1185">Reference proteome</keyword>
<feature type="compositionally biased region" description="Polar residues" evidence="1">
    <location>
        <begin position="7"/>
        <end position="22"/>
    </location>
</feature>
<evidence type="ECO:0000256" key="1">
    <source>
        <dbReference type="SAM" id="MobiDB-lite"/>
    </source>
</evidence>
<proteinExistence type="predicted"/>
<dbReference type="HOGENOM" id="CLU_2639692_0_0_1"/>
<evidence type="ECO:0000313" key="3">
    <source>
        <dbReference type="Proteomes" id="UP000054279"/>
    </source>
</evidence>
<gene>
    <name evidence="2" type="ORF">M422DRAFT_37174</name>
</gene>
<evidence type="ECO:0000313" key="2">
    <source>
        <dbReference type="EMBL" id="KIJ28889.1"/>
    </source>
</evidence>
<protein>
    <submittedName>
        <fullName evidence="2">Uncharacterized protein</fullName>
    </submittedName>
</protein>
<dbReference type="EMBL" id="KN837295">
    <property type="protein sequence ID" value="KIJ28889.1"/>
    <property type="molecule type" value="Genomic_DNA"/>
</dbReference>